<comment type="caution">
    <text evidence="7">The sequence shown here is derived from an EMBL/GenBank/DDBJ whole genome shotgun (WGS) entry which is preliminary data.</text>
</comment>
<dbReference type="PANTHER" id="PTHR12196">
    <property type="entry name" value="DOMAIN OF UNKNOWN FUNCTION 71 DUF71 -CONTAINING PROTEIN"/>
    <property type="match status" value="1"/>
</dbReference>
<evidence type="ECO:0000256" key="2">
    <source>
        <dbReference type="ARBA" id="ARBA00018426"/>
    </source>
</evidence>
<keyword evidence="8" id="KW-1185">Reference proteome</keyword>
<dbReference type="EC" id="6.3.1.14" evidence="1"/>
<dbReference type="InterPro" id="IPR030662">
    <property type="entry name" value="DPH6/MJ0570"/>
</dbReference>
<gene>
    <name evidence="7" type="ORF">GP486_005222</name>
</gene>
<evidence type="ECO:0000313" key="7">
    <source>
        <dbReference type="EMBL" id="KAH0556989.1"/>
    </source>
</evidence>
<dbReference type="CDD" id="cd06155">
    <property type="entry name" value="eu_AANH_C_1"/>
    <property type="match status" value="1"/>
</dbReference>
<dbReference type="Gene3D" id="3.90.1490.10">
    <property type="entry name" value="putative n-type atp pyrophosphatase, domain 2"/>
    <property type="match status" value="1"/>
</dbReference>
<protein>
    <recommendedName>
        <fullName evidence="2">Diphthine--ammonia ligase</fullName>
        <ecNumber evidence="1">6.3.1.14</ecNumber>
    </recommendedName>
    <alternativeName>
        <fullName evidence="3">Diphthamide synthase</fullName>
    </alternativeName>
    <alternativeName>
        <fullName evidence="4">Diphthamide synthetase</fullName>
    </alternativeName>
</protein>
<proteinExistence type="predicted"/>
<evidence type="ECO:0000256" key="3">
    <source>
        <dbReference type="ARBA" id="ARBA00029814"/>
    </source>
</evidence>
<dbReference type="PANTHER" id="PTHR12196:SF2">
    <property type="entry name" value="DIPHTHINE--AMMONIA LIGASE"/>
    <property type="match status" value="1"/>
</dbReference>
<dbReference type="Proteomes" id="UP000750711">
    <property type="component" value="Unassembled WGS sequence"/>
</dbReference>
<evidence type="ECO:0000313" key="8">
    <source>
        <dbReference type="Proteomes" id="UP000750711"/>
    </source>
</evidence>
<accession>A0A9P8RMN8</accession>
<dbReference type="InterPro" id="IPR014729">
    <property type="entry name" value="Rossmann-like_a/b/a_fold"/>
</dbReference>
<dbReference type="SUPFAM" id="SSF55298">
    <property type="entry name" value="YjgF-like"/>
    <property type="match status" value="2"/>
</dbReference>
<dbReference type="NCBIfam" id="TIGR00290">
    <property type="entry name" value="MJ0570_dom"/>
    <property type="match status" value="1"/>
</dbReference>
<dbReference type="EMBL" id="JAGHQM010000949">
    <property type="protein sequence ID" value="KAH0556989.1"/>
    <property type="molecule type" value="Genomic_DNA"/>
</dbReference>
<dbReference type="AlphaFoldDB" id="A0A9P8RMN8"/>
<dbReference type="InterPro" id="IPR002761">
    <property type="entry name" value="Diphthami_syn_dom"/>
</dbReference>
<feature type="domain" description="Diphthamide synthase" evidence="6">
    <location>
        <begin position="5"/>
        <end position="259"/>
    </location>
</feature>
<comment type="catalytic activity">
    <reaction evidence="5">
        <text>diphthine-[translation elongation factor 2] + NH4(+) + ATP = diphthamide-[translation elongation factor 2] + AMP + diphosphate + H(+)</text>
        <dbReference type="Rhea" id="RHEA:19753"/>
        <dbReference type="Rhea" id="RHEA-COMP:10172"/>
        <dbReference type="Rhea" id="RHEA-COMP:10174"/>
        <dbReference type="ChEBI" id="CHEBI:15378"/>
        <dbReference type="ChEBI" id="CHEBI:16692"/>
        <dbReference type="ChEBI" id="CHEBI:28938"/>
        <dbReference type="ChEBI" id="CHEBI:30616"/>
        <dbReference type="ChEBI" id="CHEBI:33019"/>
        <dbReference type="ChEBI" id="CHEBI:82696"/>
        <dbReference type="ChEBI" id="CHEBI:456215"/>
        <dbReference type="EC" id="6.3.1.14"/>
    </reaction>
</comment>
<dbReference type="CDD" id="cd06156">
    <property type="entry name" value="eu_AANH_C_2"/>
    <property type="match status" value="1"/>
</dbReference>
<name>A0A9P8RMN8_9PEZI</name>
<dbReference type="GO" id="GO:0017178">
    <property type="term" value="F:diphthine-ammonia ligase activity"/>
    <property type="evidence" value="ECO:0007669"/>
    <property type="project" value="UniProtKB-EC"/>
</dbReference>
<evidence type="ECO:0000259" key="6">
    <source>
        <dbReference type="Pfam" id="PF01902"/>
    </source>
</evidence>
<dbReference type="Gene3D" id="3.30.1330.40">
    <property type="entry name" value="RutC-like"/>
    <property type="match status" value="2"/>
</dbReference>
<evidence type="ECO:0000256" key="5">
    <source>
        <dbReference type="ARBA" id="ARBA00048108"/>
    </source>
</evidence>
<dbReference type="CDD" id="cd01994">
    <property type="entry name" value="AANH_PF0828-like"/>
    <property type="match status" value="1"/>
</dbReference>
<evidence type="ECO:0000256" key="4">
    <source>
        <dbReference type="ARBA" id="ARBA00031552"/>
    </source>
</evidence>
<dbReference type="InterPro" id="IPR006175">
    <property type="entry name" value="YjgF/YER057c/UK114"/>
</dbReference>
<dbReference type="InterPro" id="IPR035959">
    <property type="entry name" value="RutC-like_sf"/>
</dbReference>
<dbReference type="Gene3D" id="3.40.50.620">
    <property type="entry name" value="HUPs"/>
    <property type="match status" value="1"/>
</dbReference>
<evidence type="ECO:0000256" key="1">
    <source>
        <dbReference type="ARBA" id="ARBA00012089"/>
    </source>
</evidence>
<organism evidence="7 8">
    <name type="scientific">Trichoglossum hirsutum</name>
    <dbReference type="NCBI Taxonomy" id="265104"/>
    <lineage>
        <taxon>Eukaryota</taxon>
        <taxon>Fungi</taxon>
        <taxon>Dikarya</taxon>
        <taxon>Ascomycota</taxon>
        <taxon>Pezizomycotina</taxon>
        <taxon>Geoglossomycetes</taxon>
        <taxon>Geoglossales</taxon>
        <taxon>Geoglossaceae</taxon>
        <taxon>Trichoglossum</taxon>
    </lineage>
</organism>
<dbReference type="GO" id="GO:0017183">
    <property type="term" value="P:protein histidyl modification to diphthamide"/>
    <property type="evidence" value="ECO:0007669"/>
    <property type="project" value="TreeGrafter"/>
</dbReference>
<reference evidence="7" key="1">
    <citation type="submission" date="2021-03" db="EMBL/GenBank/DDBJ databases">
        <title>Comparative genomics and phylogenomic investigation of the class Geoglossomycetes provide insights into ecological specialization and systematics.</title>
        <authorList>
            <person name="Melie T."/>
            <person name="Pirro S."/>
            <person name="Miller A.N."/>
            <person name="Quandt A."/>
        </authorList>
    </citation>
    <scope>NUCLEOTIDE SEQUENCE</scope>
    <source>
        <strain evidence="7">CAQ_001_2017</strain>
    </source>
</reference>
<dbReference type="Pfam" id="PF01042">
    <property type="entry name" value="Ribonuc_L-PSP"/>
    <property type="match status" value="1"/>
</dbReference>
<sequence>MGPLNVIALVSGGKDSFLSILHCLANGHKIIALANLHPPLPDDGSGVCSDGRPTIDDLNSFMYQTVGHNVIPLYEEALGIPLYRQPISGTAIETGKNYHPPGDDQPTDETESLVPLLRRVLGDHPTANAISTGAVLSDYQRTRVESVARRLGLVPLSYLWQFPYLSNNRPETSPLDDMRTVGQDSRIIKVASGGLDASYLWENVAEQGTVRRLLGAVKRFGGLGRGAVLGEGGEYETLTVDGPAPLWKKRIHIEDQDRVTVQGGGGSMYLKIANASLVAKESAQDPAEGSQGLGSLGDFHTPKPLSADFGKLVESIDIGEEANEDPNPVEPEESVCEGDVIAKETWAVRRGETTLFISNMVANRSERGSAETEIADIVMRLRALLESQKRSPDDIVYTTILLRSMASFPQANKTYSTLFSRPNPPARATVACGEFLREGVHILLSVIIDLRPRRVRKGLHVESRSYWAPANIGPYSQAVASPLQTDPDFTDREDSKGDSLVYVAGQIPLEPATMEFPDLVGHETEDLYSFRFQAALALQNLWRIGESMSVKWWIGGIAFIARSADIRRKAMIAWRMWEERNSASWGIHSGDSRDQEGEEEEAVVDIWDQKYGRADPELSNVAVTRTPLPNFELIDATESPASTAPYFAVEVDELPRDSHIEWSGLGVSGSGRTRVSSNRLDDISLKRCQFSDESTTIIYGTIGGGLSNDGFRSAIERMLLSDASVDSRRDNTKGTLRILQITVYTARDPGWELAWSPSSPVPNLPAVTVMPCRSVWGIGGNKVGAGVVVRSETLAGKREHL</sequence>
<dbReference type="Pfam" id="PF01902">
    <property type="entry name" value="Diphthami_syn_2"/>
    <property type="match status" value="1"/>
</dbReference>
<dbReference type="SUPFAM" id="SSF52402">
    <property type="entry name" value="Adenine nucleotide alpha hydrolases-like"/>
    <property type="match status" value="1"/>
</dbReference>